<comment type="caution">
    <text evidence="6">The sequence shown here is derived from an EMBL/GenBank/DDBJ whole genome shotgun (WGS) entry which is preliminary data.</text>
</comment>
<gene>
    <name evidence="6" type="ORF">QHT84_08475</name>
</gene>
<dbReference type="InterPro" id="IPR013320">
    <property type="entry name" value="ConA-like_dom_sf"/>
</dbReference>
<dbReference type="Pfam" id="PF21722">
    <property type="entry name" value="Gly_rich_2"/>
    <property type="match status" value="2"/>
</dbReference>
<accession>A0ABT6XS09</accession>
<evidence type="ECO:0000313" key="7">
    <source>
        <dbReference type="Proteomes" id="UP001230035"/>
    </source>
</evidence>
<dbReference type="Proteomes" id="UP001230035">
    <property type="component" value="Unassembled WGS sequence"/>
</dbReference>
<dbReference type="Pfam" id="PF26628">
    <property type="entry name" value="DUF8202"/>
    <property type="match status" value="1"/>
</dbReference>
<dbReference type="InterPro" id="IPR006558">
    <property type="entry name" value="LamG-like"/>
</dbReference>
<dbReference type="PROSITE" id="PS50835">
    <property type="entry name" value="IG_LIKE"/>
    <property type="match status" value="1"/>
</dbReference>
<organism evidence="6 7">
    <name type="scientific">Flavobacterium sedimenticola</name>
    <dbReference type="NCBI Taxonomy" id="3043286"/>
    <lineage>
        <taxon>Bacteria</taxon>
        <taxon>Pseudomonadati</taxon>
        <taxon>Bacteroidota</taxon>
        <taxon>Flavobacteriia</taxon>
        <taxon>Flavobacteriales</taxon>
        <taxon>Flavobacteriaceae</taxon>
        <taxon>Flavobacterium</taxon>
    </lineage>
</organism>
<evidence type="ECO:0000313" key="6">
    <source>
        <dbReference type="EMBL" id="MDI9257449.1"/>
    </source>
</evidence>
<dbReference type="InterPro" id="IPR026444">
    <property type="entry name" value="Secre_tail"/>
</dbReference>
<dbReference type="SMART" id="SM00560">
    <property type="entry name" value="LamGL"/>
    <property type="match status" value="1"/>
</dbReference>
<dbReference type="Pfam" id="PF13385">
    <property type="entry name" value="Laminin_G_3"/>
    <property type="match status" value="1"/>
</dbReference>
<sequence>MEKIQITLRKKYITIIMVLVMYAGYGQSQIFYTNSGTFTAPAGVTTIQVEAYGAGGGGGYGGSSNKDGGGGGGGGGYTKNISVPVTAGTTYNITIGARGNGATSSISPNGANGGNTFATFGSTTVIAYGGIGGFGYTNGGAGGTGGAGSTYNGGAGGAGLNGLGSGGGGGAAGTLSHGGLGSVPNGGTAGGGFAGAGGAGTTSPSAAGSSSLSNYGGGGGGGTKASAGGNGAGGYVIITYTCPTYALTGATSSNSPLCAGSSALVTLTSSSLASGAYIVTYNLSGATTANGITAVMNFTAGNPGSGTFSTPVLNLGVTNVTITNLASSYCSNNISAFNTTSITVNSSPTAISGAAVTECSSNTAINITTGASAANYNTVLWTTGGTGTFTDANSLSACTYTPSEADIATGSVQITLTASNPGCTSATSTKTLTLVAAADIEAGANVYTCSSGGAVNVTTGASAANYTSIAWTSNGTGTFADANSITSCTYTPSADDILSGTIILTLTATGNSPCGVTTATKTLTIGNPMTVEAGADITICATTDPVSVTDGSEATQQTEVLWTSSGTGSFTHADSMTDCAYTASAEDLTAGSVTLTLTASNTGCDNVTSTKTLTFIAQPTAIAGDEISICSTVGSINIADGSSANNYTNILWTTSGTGTIDNPDSLTSAVYTPSAEDIAAGSVIVTLTAYGNTPCAAAVSTKTVTINSPMTAVAGADFSACTSETAINITTDAVASNQTSVSWTSNGSGSFTNADSLTQATYMPSADDLASGSVVFTLTVSNIGCTDVISTKTMAFVDSADAAAGMDLAICSYNTAVNVTFGASASNYTAVEWTSSGTGTFNDADSLTSATYFPSADDIAAGGVTITLTAIGNTPCSNAVSTKILTIDTTPTATAGVDFSTCYSGGSINIGSDASATHHTSVIWISNGTGTFENADSVTNCNYTPSEADLAVGSVVFSLIASNAGCGVAYATKTVTISALPTVVAGDVINTCESNGAVNITAGSNATYYNSILWTSSGTGTFTDADSLTSATYTPSAEDITAGSVVLTLTAVGNAPCASVSSSKNLIINVAATAAAGSDFSVCYSGGAVDISTGSSATNQTTVLWTSDGTGTFANADSLTNCTYTPSAEDILLGSVTFTLTASNAACSTATSTKILTISSSPIANAGTNVTSCSNNGAVNITAGATANNYASIAWTSNGTGTFTNPNSLTTCTYTPSPTDIANGTVTLTLTAYGNTPCNNAVSTKTLQINSTMTVAAGASFSVCSSNTAIDVTTGSSATNHTSVTWTSNGTGTFTDSNSLTSCTYSPSAADIAAGSVIITLTASNTSCPNVNSSKTLTFIPAPIVDAGSDIATCSTCGTVNITANASASNYNSIVWTSSGTGTFTNPNSLTACTYTPSAADITTSLTQGGIVLTLTATGSAPCFTTTSTKVLAITSQTFTSSGTFTVPAGVYQVTVEGWGGGGKGGDGLNIGNVGGGGGGGAYATKSIPVVPGTTYTVNVGLGATTVANGGDSWFINTSTFLAKGGTTALNNVTTGAAGGSAASSIGDVTSSGGNGANGVSGSYGGGGGAGAEAGENMGVNATTHLGAVATCNGGNGGNGYTSPNGDGLPGLSPGGGGGGGRRNGNNGVNQGTGGRGADGKIIIRWPVNALPSTLTHGPGGVTSDLQLWLRSDLLNGTTTVADNTPVITWYTQAKGANAIKPAAVGAPVYRNNATHNINFNPVVDFTNPYNSPSQVYTDLNSSRQYLKGTNGFYSEDTFVVVIPDVTVTSALNSMDVFAGKSSPCTQNVKSGISFGNVDTRFTNEVLSYTSGTTTSYGTAEVSTTSQYNSPGIINIRNNPGNTGMQLYYNANNIATTEVNASKHRNIYDSPYWIGRSEAWDGSLDGRIAEIITFSSRKNDVTERSKVESYLAIKYGITLGVNGTSQNYIGSDGTLIWNATSNTGYNYDITGIGRDDLSRLNQKQSKSVNANTILTIGLGTIATTNTANTNTFDADKKYLVWGDNGQNMNDSGTDLTITFGGTSGVTTVTDVPNKKWKIVETGGDVATVKISIPTSALANLPALSGNDAYVMIVASDAAFTTDVETIFLSTNGTKQETSYDFDGTKYFTFGVAHESVYSRHASFDGVDDIMKTAAVNNLNSVFTMMTWVRPTGANTLANDRTIVSKFNGSTGFRVYLSSNNKVNVTWSGGTTLTSNTALPNSEWHNIAVIYSSGAIKLYIDGVLDSTVNSAAPASNSNVFSIGAEYRSKSDTRNFFKGDIDEFRLWNKALTLSELKFVMNQEILQNGTVTKGAIIPTTVTRNDISSLGWSNLQAYYSMNSFIGTYINDDSVNNNRGNVFSPNKTTITLQSAPLPYESTTAGSWASAATWANGSIQQIPGSLSIVDNATSIDWNIVKTNHDITSTGNRTLLGLFVTANTLSAANDTKIELTHYLKLDGKIDLVGKSQLVQTVNSDLDVTSSGSIERDQQGQSNMYNYNYWSSPVSSINNSTINHGFTVAGVMKDGTTAIPQNLNWTNSINSSATSPITLSSYWIFKFQNLTNSYANWTAVGPNGTLLACQGYTLKGSNSPNPFQNYTFVGKPNNGPITSVVAPDNLNLCGNPYPSAIDADKFIDDNIGSITGTLLFWEHYNTNYSHTTIQYQGGYATYTKVGGTAPVAPAGISGLGISNKLAKRFIPVGQGFFVIGNGNGGTITFNNSQRIFIKEDNANSQYLFRNTGMMASNSSDDNNAEDSFEQQQFTKLRLGFVSADNYHRQLLLGFMNQFATGAFDNGYDALSPETTSSDMYFMQGTNKQNIIGDGYFNANNSYPLGIKNATAGNVKFNLDDTENLDNNQEVYIYDNVTDAYHSITSQAFEINLPAGVYENRFFLRFTTSSALGTNENEIQNSLSVTHTQSDNTIHIKNELMETSIQSVELYNLLGQKVAEWPIGNQSETEMHLPVGNLSSGTYIVKISTDKGTISKKIIKK</sequence>
<dbReference type="RefSeq" id="WP_283239127.1">
    <property type="nucleotide sequence ID" value="NZ_JASGBP010000004.1"/>
</dbReference>
<evidence type="ECO:0000256" key="2">
    <source>
        <dbReference type="ARBA" id="ARBA00023157"/>
    </source>
</evidence>
<feature type="region of interest" description="Disordered" evidence="3">
    <location>
        <begin position="1601"/>
        <end position="1638"/>
    </location>
</feature>
<keyword evidence="4" id="KW-0812">Transmembrane</keyword>
<evidence type="ECO:0000256" key="4">
    <source>
        <dbReference type="SAM" id="Phobius"/>
    </source>
</evidence>
<dbReference type="Pfam" id="PF18962">
    <property type="entry name" value="Por_Secre_tail"/>
    <property type="match status" value="1"/>
</dbReference>
<reference evidence="6 7" key="1">
    <citation type="submission" date="2023-05" db="EMBL/GenBank/DDBJ databases">
        <title>Flavobacterium sedimenti sp. nov., isolated from the sediment.</title>
        <authorList>
            <person name="Wu N."/>
        </authorList>
    </citation>
    <scope>NUCLEOTIDE SEQUENCE [LARGE SCALE GENOMIC DNA]</scope>
    <source>
        <strain evidence="6 7">YZ-48</strain>
    </source>
</reference>
<proteinExistence type="predicted"/>
<dbReference type="Gene3D" id="2.60.120.200">
    <property type="match status" value="1"/>
</dbReference>
<dbReference type="InterPro" id="IPR049304">
    <property type="entry name" value="Gly_rich_dom"/>
</dbReference>
<keyword evidence="4" id="KW-1133">Transmembrane helix</keyword>
<dbReference type="EMBL" id="JASGBP010000004">
    <property type="protein sequence ID" value="MDI9257449.1"/>
    <property type="molecule type" value="Genomic_DNA"/>
</dbReference>
<evidence type="ECO:0000256" key="3">
    <source>
        <dbReference type="SAM" id="MobiDB-lite"/>
    </source>
</evidence>
<evidence type="ECO:0000259" key="5">
    <source>
        <dbReference type="PROSITE" id="PS50835"/>
    </source>
</evidence>
<dbReference type="SUPFAM" id="SSF49899">
    <property type="entry name" value="Concanavalin A-like lectins/glucanases"/>
    <property type="match status" value="1"/>
</dbReference>
<dbReference type="InterPro" id="IPR058515">
    <property type="entry name" value="DUF8202"/>
</dbReference>
<feature type="compositionally biased region" description="Gly residues" evidence="3">
    <location>
        <begin position="1613"/>
        <end position="1623"/>
    </location>
</feature>
<evidence type="ECO:0000256" key="1">
    <source>
        <dbReference type="ARBA" id="ARBA00022729"/>
    </source>
</evidence>
<dbReference type="NCBIfam" id="TIGR04183">
    <property type="entry name" value="Por_Secre_tail"/>
    <property type="match status" value="1"/>
</dbReference>
<keyword evidence="7" id="KW-1185">Reference proteome</keyword>
<dbReference type="InterPro" id="IPR007110">
    <property type="entry name" value="Ig-like_dom"/>
</dbReference>
<keyword evidence="4" id="KW-0472">Membrane</keyword>
<feature type="domain" description="Ig-like" evidence="5">
    <location>
        <begin position="421"/>
        <end position="524"/>
    </location>
</feature>
<keyword evidence="1" id="KW-0732">Signal</keyword>
<feature type="transmembrane region" description="Helical" evidence="4">
    <location>
        <begin position="12"/>
        <end position="32"/>
    </location>
</feature>
<keyword evidence="2" id="KW-1015">Disulfide bond</keyword>
<name>A0ABT6XS09_9FLAO</name>
<protein>
    <submittedName>
        <fullName evidence="6">T9SS type A sorting domain-containing protein</fullName>
    </submittedName>
</protein>